<dbReference type="SMART" id="SM00775">
    <property type="entry name" value="LNS2"/>
    <property type="match status" value="1"/>
</dbReference>
<feature type="region of interest" description="Disordered" evidence="2">
    <location>
        <begin position="284"/>
        <end position="424"/>
    </location>
</feature>
<feature type="compositionally biased region" description="Low complexity" evidence="2">
    <location>
        <begin position="96"/>
        <end position="125"/>
    </location>
</feature>
<feature type="compositionally biased region" description="Low complexity" evidence="2">
    <location>
        <begin position="336"/>
        <end position="352"/>
    </location>
</feature>
<organism evidence="5">
    <name type="scientific">Percolomonas cosmopolitus</name>
    <dbReference type="NCBI Taxonomy" id="63605"/>
    <lineage>
        <taxon>Eukaryota</taxon>
        <taxon>Discoba</taxon>
        <taxon>Heterolobosea</taxon>
        <taxon>Tetramitia</taxon>
        <taxon>Eutetramitia</taxon>
        <taxon>Percolomonadidae</taxon>
        <taxon>Percolomonas</taxon>
    </lineage>
</organism>
<feature type="compositionally biased region" description="Basic and acidic residues" evidence="2">
    <location>
        <begin position="162"/>
        <end position="193"/>
    </location>
</feature>
<evidence type="ECO:0000256" key="1">
    <source>
        <dbReference type="ARBA" id="ARBA00005476"/>
    </source>
</evidence>
<dbReference type="InterPro" id="IPR031315">
    <property type="entry name" value="LNS2/PITP"/>
</dbReference>
<feature type="compositionally biased region" description="Acidic residues" evidence="2">
    <location>
        <begin position="144"/>
        <end position="161"/>
    </location>
</feature>
<feature type="domain" description="LNS2/PITP" evidence="3">
    <location>
        <begin position="582"/>
        <end position="740"/>
    </location>
</feature>
<feature type="region of interest" description="Disordered" evidence="2">
    <location>
        <begin position="445"/>
        <end position="507"/>
    </location>
</feature>
<dbReference type="PANTHER" id="PTHR12181:SF12">
    <property type="entry name" value="PHOSPHATIDATE PHOSPHATASE"/>
    <property type="match status" value="1"/>
</dbReference>
<dbReference type="EMBL" id="HBGD01001682">
    <property type="protein sequence ID" value="CAD9078170.1"/>
    <property type="molecule type" value="Transcribed_RNA"/>
</dbReference>
<dbReference type="Pfam" id="PF08235">
    <property type="entry name" value="LNS2"/>
    <property type="match status" value="1"/>
</dbReference>
<feature type="compositionally biased region" description="Polar residues" evidence="2">
    <location>
        <begin position="374"/>
        <end position="383"/>
    </location>
</feature>
<feature type="region of interest" description="Disordered" evidence="2">
    <location>
        <begin position="84"/>
        <end position="130"/>
    </location>
</feature>
<dbReference type="Pfam" id="PF04571">
    <property type="entry name" value="Lipin_N"/>
    <property type="match status" value="1"/>
</dbReference>
<proteinExistence type="inferred from homology"/>
<reference evidence="5" key="1">
    <citation type="submission" date="2021-01" db="EMBL/GenBank/DDBJ databases">
        <authorList>
            <person name="Corre E."/>
            <person name="Pelletier E."/>
            <person name="Niang G."/>
            <person name="Scheremetjew M."/>
            <person name="Finn R."/>
            <person name="Kale V."/>
            <person name="Holt S."/>
            <person name="Cochrane G."/>
            <person name="Meng A."/>
            <person name="Brown T."/>
            <person name="Cohen L."/>
        </authorList>
    </citation>
    <scope>NUCLEOTIDE SEQUENCE</scope>
    <source>
        <strain evidence="5">WS</strain>
    </source>
</reference>
<feature type="region of interest" description="Disordered" evidence="2">
    <location>
        <begin position="143"/>
        <end position="241"/>
    </location>
</feature>
<dbReference type="PANTHER" id="PTHR12181">
    <property type="entry name" value="LIPIN"/>
    <property type="match status" value="1"/>
</dbReference>
<accession>A0A6U0JSC1</accession>
<gene>
    <name evidence="4" type="ORF">PCOS0759_LOCUS1402</name>
    <name evidence="5" type="ORF">PCOS0759_LOCUS1412</name>
</gene>
<dbReference type="GO" id="GO:0008195">
    <property type="term" value="F:phosphatidate phosphatase activity"/>
    <property type="evidence" value="ECO:0007669"/>
    <property type="project" value="TreeGrafter"/>
</dbReference>
<comment type="similarity">
    <text evidence="1">Belongs to the lipin family.</text>
</comment>
<dbReference type="InterPro" id="IPR026058">
    <property type="entry name" value="LIPIN"/>
</dbReference>
<dbReference type="AlphaFoldDB" id="A0A6U0JSC1"/>
<evidence type="ECO:0000259" key="3">
    <source>
        <dbReference type="SMART" id="SM00775"/>
    </source>
</evidence>
<dbReference type="InterPro" id="IPR007651">
    <property type="entry name" value="Lipin_N"/>
</dbReference>
<evidence type="ECO:0000256" key="2">
    <source>
        <dbReference type="SAM" id="MobiDB-lite"/>
    </source>
</evidence>
<dbReference type="SUPFAM" id="SSF56784">
    <property type="entry name" value="HAD-like"/>
    <property type="match status" value="1"/>
</dbReference>
<name>A0A6U0JSC1_9EUKA</name>
<evidence type="ECO:0000313" key="5">
    <source>
        <dbReference type="EMBL" id="CAD9078180.1"/>
    </source>
</evidence>
<sequence>MSSLLTYLNSATDMFGGAIDVIVIKQPDGTLRTTPFHVRFGRLKLLRSTEKIIRIMINGKLTDMVMKISSQDGVAYFIQSHESTQYDEQGSDRDSFTSSTSSLPSIFDEGTTSPESGGGSPLSDSISEDGKWTEMDFDPIAATSEEDGASSDDKELDDSTTFEDKVKEQLLRESAEMTEKEMDAHEIQRDHDTGVNAETDSQQNDDGSRASPMTQPDSGNGTPTPSSAEQDTAAAAQKKPRWQWMQKIFGLQNGSDEKDIIDKNEFVEQTLMETLKKKYHYEIDEHSESSGEDDTLVFEIDDLDNHHHRASREDMKKAKTAPTKKQAASRPVPPNRMSSSAELSSSLSTSSPRDLRSSYLSIHDDYNSDDDGTSTDMSASLTPSLPPQMRESIRELNQRPFSSSLPRNFGAKNLFPHPQQSPENTTDFIESPIAAGPIPETIAAREQSSLSPKHVSFKTENPLNSSTNSIGSSVSGDVVTSPAAAEPAAEQLAGTRGEQQVPAQDSESMKNPWWWFAKRTPQQQKGPPKLRTKKASKPLQKQLQALDLRRGKNTIKYIVTGRVLGTQEIEASLYLWNYDDKIIISDVDGTITKSDGLGHVLPLLGMDWSHTGIAELYTSIMKNGYKIIYLTSRSIVQSATTKVYISSLRQGKLKLPEGPVILSSDRLFACLTREVVLRRPEEFKIAALQEIKSLFASKDNPQPFFAGFGNRKTDIISYRTVGVPDHKIFTIDPSGNIKVYDNLNHKSYTDVHQLVNLMFPDVKSKFLSTDLTYWNLGIPSVQSIENLSSMNKRITEEEEGEA</sequence>
<protein>
    <recommendedName>
        <fullName evidence="3">LNS2/PITP domain-containing protein</fullName>
    </recommendedName>
</protein>
<feature type="compositionally biased region" description="Acidic residues" evidence="2">
    <location>
        <begin position="290"/>
        <end position="302"/>
    </location>
</feature>
<feature type="compositionally biased region" description="Polar residues" evidence="2">
    <location>
        <begin position="196"/>
        <end position="230"/>
    </location>
</feature>
<feature type="compositionally biased region" description="Polar residues" evidence="2">
    <location>
        <begin position="497"/>
        <end position="506"/>
    </location>
</feature>
<feature type="compositionally biased region" description="Low complexity" evidence="2">
    <location>
        <begin position="464"/>
        <end position="490"/>
    </location>
</feature>
<evidence type="ECO:0000313" key="4">
    <source>
        <dbReference type="EMBL" id="CAD9078170.1"/>
    </source>
</evidence>
<dbReference type="EMBL" id="HBGD01001693">
    <property type="protein sequence ID" value="CAD9078180.1"/>
    <property type="molecule type" value="Transcribed_RNA"/>
</dbReference>
<dbReference type="InterPro" id="IPR036412">
    <property type="entry name" value="HAD-like_sf"/>
</dbReference>
<dbReference type="InterPro" id="IPR013209">
    <property type="entry name" value="LNS2"/>
</dbReference>